<proteinExistence type="predicted"/>
<dbReference type="RefSeq" id="WP_012925746.1">
    <property type="nucleotide sequence ID" value="NC_013730.1"/>
</dbReference>
<dbReference type="KEGG" id="sli:Slin_1144"/>
<reference evidence="3 4" key="1">
    <citation type="journal article" date="2010" name="Stand. Genomic Sci.">
        <title>Complete genome sequence of Spirosoma linguale type strain (1).</title>
        <authorList>
            <person name="Lail K."/>
            <person name="Sikorski J."/>
            <person name="Saunders E."/>
            <person name="Lapidus A."/>
            <person name="Glavina Del Rio T."/>
            <person name="Copeland A."/>
            <person name="Tice H."/>
            <person name="Cheng J.-F."/>
            <person name="Lucas S."/>
            <person name="Nolan M."/>
            <person name="Bruce D."/>
            <person name="Goodwin L."/>
            <person name="Pitluck S."/>
            <person name="Ivanova N."/>
            <person name="Mavromatis K."/>
            <person name="Ovchinnikova G."/>
            <person name="Pati A."/>
            <person name="Chen A."/>
            <person name="Palaniappan K."/>
            <person name="Land M."/>
            <person name="Hauser L."/>
            <person name="Chang Y.-J."/>
            <person name="Jeffries C.D."/>
            <person name="Chain P."/>
            <person name="Brettin T."/>
            <person name="Detter J.C."/>
            <person name="Schuetze A."/>
            <person name="Rohde M."/>
            <person name="Tindall B.J."/>
            <person name="Goeker M."/>
            <person name="Bristow J."/>
            <person name="Eisen J.A."/>
            <person name="Markowitz V."/>
            <person name="Hugenholtz P."/>
            <person name="Kyrpides N.C."/>
            <person name="Klenk H.-P."/>
            <person name="Chen F."/>
        </authorList>
    </citation>
    <scope>NUCLEOTIDE SEQUENCE [LARGE SCALE GENOMIC DNA]</scope>
    <source>
        <strain evidence="4">ATCC 33905 / DSM 74 / LMG 10896 / Claus 1</strain>
    </source>
</reference>
<evidence type="ECO:0000256" key="1">
    <source>
        <dbReference type="SAM" id="Coils"/>
    </source>
</evidence>
<name>D2QK73_SPILD</name>
<keyword evidence="1" id="KW-0175">Coiled coil</keyword>
<accession>D2QK73</accession>
<dbReference type="eggNOG" id="COG0845">
    <property type="taxonomic scope" value="Bacteria"/>
</dbReference>
<feature type="region of interest" description="Disordered" evidence="2">
    <location>
        <begin position="1"/>
        <end position="33"/>
    </location>
</feature>
<protein>
    <submittedName>
        <fullName evidence="3">Uncharacterized protein</fullName>
    </submittedName>
</protein>
<evidence type="ECO:0000256" key="2">
    <source>
        <dbReference type="SAM" id="MobiDB-lite"/>
    </source>
</evidence>
<sequence length="184" mass="21037">MWKSPLTSPCSNYNEQKSNSIHAPSYPPPHHLHPLPAHLHDHSAVGIGCGGGTAVRAGQPLLRLQSDILDTKLCLLALQQGEKQDYIHDQAKLTNLFQEHLITTPDAAMALELRPPLYRQQYEQLRFLNRESQQTEAKRQRELETSQKLLNDKVIARNEHEDKEFAWQSAVAQHQTQVERQRAE</sequence>
<feature type="coiled-coil region" evidence="1">
    <location>
        <begin position="118"/>
        <end position="145"/>
    </location>
</feature>
<organism evidence="3 4">
    <name type="scientific">Spirosoma linguale (strain ATCC 33905 / DSM 74 / LMG 10896 / Claus 1)</name>
    <dbReference type="NCBI Taxonomy" id="504472"/>
    <lineage>
        <taxon>Bacteria</taxon>
        <taxon>Pseudomonadati</taxon>
        <taxon>Bacteroidota</taxon>
        <taxon>Cytophagia</taxon>
        <taxon>Cytophagales</taxon>
        <taxon>Cytophagaceae</taxon>
        <taxon>Spirosoma</taxon>
    </lineage>
</organism>
<dbReference type="AlphaFoldDB" id="D2QK73"/>
<dbReference type="STRING" id="504472.Slin_1144"/>
<gene>
    <name evidence="3" type="ordered locus">Slin_1144</name>
</gene>
<evidence type="ECO:0000313" key="4">
    <source>
        <dbReference type="Proteomes" id="UP000002028"/>
    </source>
</evidence>
<dbReference type="EMBL" id="CP001769">
    <property type="protein sequence ID" value="ADB37195.1"/>
    <property type="molecule type" value="Genomic_DNA"/>
</dbReference>
<dbReference type="HOGENOM" id="CLU_1467341_0_0_10"/>
<evidence type="ECO:0000313" key="3">
    <source>
        <dbReference type="EMBL" id="ADB37195.1"/>
    </source>
</evidence>
<feature type="compositionally biased region" description="Polar residues" evidence="2">
    <location>
        <begin position="1"/>
        <end position="21"/>
    </location>
</feature>
<keyword evidence="4" id="KW-1185">Reference proteome</keyword>
<dbReference type="Proteomes" id="UP000002028">
    <property type="component" value="Chromosome"/>
</dbReference>